<comment type="caution">
    <text evidence="1">The sequence shown here is derived from an EMBL/GenBank/DDBJ whole genome shotgun (WGS) entry which is preliminary data.</text>
</comment>
<organism evidence="1 2">
    <name type="scientific">Ponticoccus litoralis</name>
    <dbReference type="NCBI Taxonomy" id="422297"/>
    <lineage>
        <taxon>Bacteria</taxon>
        <taxon>Pseudomonadati</taxon>
        <taxon>Pseudomonadota</taxon>
        <taxon>Alphaproteobacteria</taxon>
        <taxon>Rhodobacterales</taxon>
        <taxon>Roseobacteraceae</taxon>
        <taxon>Ponticoccus</taxon>
    </lineage>
</organism>
<reference evidence="1 2" key="1">
    <citation type="submission" date="2024-05" db="EMBL/GenBank/DDBJ databases">
        <title>Genome sequence of Ponticoccus litoralis KCCM 90028.</title>
        <authorList>
            <person name="Kim J.M."/>
            <person name="Lee J.K."/>
            <person name="Choi B.J."/>
            <person name="Bayburt H."/>
            <person name="Baek J.H."/>
            <person name="Jeon C.O."/>
        </authorList>
    </citation>
    <scope>NUCLEOTIDE SEQUENCE [LARGE SCALE GENOMIC DNA]</scope>
    <source>
        <strain evidence="1 2">KCCM 90028</strain>
    </source>
</reference>
<dbReference type="RefSeq" id="WP_347167287.1">
    <property type="nucleotide sequence ID" value="NZ_JBDNCH010000002.1"/>
</dbReference>
<sequence length="145" mass="15589">MATHGSISARWRSTRAPSGASDAELFAEGLHDILARQPGQHMANRLAAFAGLTMGGPAGTGSTRRRIADSLGWIAQDHLRALHPRVWALAPMPGRAHPAETKAEDLVRRGRIRAMSSLAEFYAPALETGRRLVFGPDGMSLLRDG</sequence>
<proteinExistence type="predicted"/>
<dbReference type="EMBL" id="JBDNCH010000002">
    <property type="protein sequence ID" value="MEN9062299.1"/>
    <property type="molecule type" value="Genomic_DNA"/>
</dbReference>
<evidence type="ECO:0000313" key="2">
    <source>
        <dbReference type="Proteomes" id="UP001428774"/>
    </source>
</evidence>
<name>A0AAW9SMM4_9RHOB</name>
<protein>
    <submittedName>
        <fullName evidence="1">Uncharacterized protein</fullName>
    </submittedName>
</protein>
<evidence type="ECO:0000313" key="1">
    <source>
        <dbReference type="EMBL" id="MEN9062299.1"/>
    </source>
</evidence>
<keyword evidence="2" id="KW-1185">Reference proteome</keyword>
<accession>A0AAW9SMM4</accession>
<gene>
    <name evidence="1" type="ORF">ABFB10_16175</name>
</gene>
<dbReference type="AlphaFoldDB" id="A0AAW9SMM4"/>
<dbReference type="Proteomes" id="UP001428774">
    <property type="component" value="Unassembled WGS sequence"/>
</dbReference>